<gene>
    <name evidence="1" type="ORF">M513_05826</name>
    <name evidence="2" type="ORF">M514_05826</name>
</gene>
<dbReference type="AlphaFoldDB" id="A0A085NAE5"/>
<sequence>DVWTNANSDVEWKSVHAGSDRWLFKIYSGSTSEIEAWDDQCHNGTCGKGEKNVSAESQLRFAPTMAGNMPPRAAEVLEGRRHRASDDHGIYSTSCL</sequence>
<name>A0A085NAE5_9BILA</name>
<protein>
    <submittedName>
        <fullName evidence="2">Uncharacterized protein</fullName>
    </submittedName>
</protein>
<keyword evidence="3" id="KW-1185">Reference proteome</keyword>
<organism evidence="2">
    <name type="scientific">Trichuris suis</name>
    <name type="common">pig whipworm</name>
    <dbReference type="NCBI Taxonomy" id="68888"/>
    <lineage>
        <taxon>Eukaryota</taxon>
        <taxon>Metazoa</taxon>
        <taxon>Ecdysozoa</taxon>
        <taxon>Nematoda</taxon>
        <taxon>Enoplea</taxon>
        <taxon>Dorylaimia</taxon>
        <taxon>Trichinellida</taxon>
        <taxon>Trichuridae</taxon>
        <taxon>Trichuris</taxon>
    </lineage>
</organism>
<reference evidence="2 3" key="1">
    <citation type="journal article" date="2014" name="Nat. Genet.">
        <title>Genome and transcriptome of the porcine whipworm Trichuris suis.</title>
        <authorList>
            <person name="Jex A.R."/>
            <person name="Nejsum P."/>
            <person name="Schwarz E.M."/>
            <person name="Hu L."/>
            <person name="Young N.D."/>
            <person name="Hall R.S."/>
            <person name="Korhonen P.K."/>
            <person name="Liao S."/>
            <person name="Thamsborg S."/>
            <person name="Xia J."/>
            <person name="Xu P."/>
            <person name="Wang S."/>
            <person name="Scheerlinck J.P."/>
            <person name="Hofmann A."/>
            <person name="Sternberg P.W."/>
            <person name="Wang J."/>
            <person name="Gasser R.B."/>
        </authorList>
    </citation>
    <scope>NUCLEOTIDE SEQUENCE [LARGE SCALE GENOMIC DNA]</scope>
    <source>
        <strain evidence="2">DCEP-RM93F</strain>
        <strain evidence="1">DCEP-RM93M</strain>
    </source>
</reference>
<feature type="non-terminal residue" evidence="2">
    <location>
        <position position="96"/>
    </location>
</feature>
<evidence type="ECO:0000313" key="1">
    <source>
        <dbReference type="EMBL" id="KFD53345.1"/>
    </source>
</evidence>
<accession>A0A085NAE5</accession>
<dbReference type="Proteomes" id="UP000030758">
    <property type="component" value="Unassembled WGS sequence"/>
</dbReference>
<dbReference type="EMBL" id="KL363218">
    <property type="protein sequence ID" value="KFD53345.1"/>
    <property type="molecule type" value="Genomic_DNA"/>
</dbReference>
<dbReference type="EMBL" id="KL367525">
    <property type="protein sequence ID" value="KFD66441.1"/>
    <property type="molecule type" value="Genomic_DNA"/>
</dbReference>
<proteinExistence type="predicted"/>
<evidence type="ECO:0000313" key="2">
    <source>
        <dbReference type="EMBL" id="KFD66441.1"/>
    </source>
</evidence>
<dbReference type="Proteomes" id="UP000030764">
    <property type="component" value="Unassembled WGS sequence"/>
</dbReference>
<feature type="non-terminal residue" evidence="2">
    <location>
        <position position="1"/>
    </location>
</feature>
<evidence type="ECO:0000313" key="3">
    <source>
        <dbReference type="Proteomes" id="UP000030764"/>
    </source>
</evidence>